<keyword evidence="3" id="KW-0813">Transport</keyword>
<feature type="transmembrane region" description="Helical" evidence="8">
    <location>
        <begin position="104"/>
        <end position="125"/>
    </location>
</feature>
<feature type="transmembrane region" description="Helical" evidence="8">
    <location>
        <begin position="131"/>
        <end position="150"/>
    </location>
</feature>
<feature type="transmembrane region" description="Helical" evidence="8">
    <location>
        <begin position="213"/>
        <end position="234"/>
    </location>
</feature>
<dbReference type="PANTHER" id="PTHR30472:SF1">
    <property type="entry name" value="FE(3+) DICITRATE TRANSPORT SYSTEM PERMEASE PROTEIN FECC-RELATED"/>
    <property type="match status" value="1"/>
</dbReference>
<organism evidence="9 10">
    <name type="scientific">Ancylobacter radicis</name>
    <dbReference type="NCBI Taxonomy" id="2836179"/>
    <lineage>
        <taxon>Bacteria</taxon>
        <taxon>Pseudomonadati</taxon>
        <taxon>Pseudomonadota</taxon>
        <taxon>Alphaproteobacteria</taxon>
        <taxon>Hyphomicrobiales</taxon>
        <taxon>Xanthobacteraceae</taxon>
        <taxon>Ancylobacter</taxon>
    </lineage>
</organism>
<evidence type="ECO:0000256" key="2">
    <source>
        <dbReference type="ARBA" id="ARBA00007935"/>
    </source>
</evidence>
<feature type="transmembrane region" description="Helical" evidence="8">
    <location>
        <begin position="162"/>
        <end position="182"/>
    </location>
</feature>
<sequence length="345" mass="35180">MRTRDDAACVRQDRPARSPRGLGLALAVAALPVLALWALNVGHAAIPLDRLLAAVTQFDASREHVILWEVRLPRMLAGLLVGAQLAVAGAIMQAVTANPLASPGLLGINAGAAFAVVLAIALAGIDGAGTLMWFAFLGAGAAAVTVYALGSAGRGGATPLKLALAGAVLTAFLASLTTVILLRDQTTLDNVRLWSVGSLSGRPMSAVLTIGPWGLAGLLGAVLTSGPIMTLSLGSDLSRTLGQNLVLWRAISAALVVLLAGAAVALAGPVGFIGLVVPHMARLLVGPDYRWIIAYSAPLGAGLVVLADTVPRALSGVDMPVGVTLALVGGPVFIALVRRQRWNLR</sequence>
<dbReference type="SUPFAM" id="SSF81345">
    <property type="entry name" value="ABC transporter involved in vitamin B12 uptake, BtuC"/>
    <property type="match status" value="1"/>
</dbReference>
<evidence type="ECO:0000256" key="8">
    <source>
        <dbReference type="SAM" id="Phobius"/>
    </source>
</evidence>
<evidence type="ECO:0000256" key="5">
    <source>
        <dbReference type="ARBA" id="ARBA00022692"/>
    </source>
</evidence>
<dbReference type="InterPro" id="IPR037294">
    <property type="entry name" value="ABC_BtuC-like"/>
</dbReference>
<keyword evidence="6 8" id="KW-1133">Transmembrane helix</keyword>
<comment type="similarity">
    <text evidence="2">Belongs to the binding-protein-dependent transport system permease family. FecCD subfamily.</text>
</comment>
<dbReference type="EMBL" id="JAHCQH010000017">
    <property type="protein sequence ID" value="MBS9478183.1"/>
    <property type="molecule type" value="Genomic_DNA"/>
</dbReference>
<evidence type="ECO:0000256" key="1">
    <source>
        <dbReference type="ARBA" id="ARBA00004651"/>
    </source>
</evidence>
<evidence type="ECO:0000313" key="9">
    <source>
        <dbReference type="EMBL" id="MBS9478183.1"/>
    </source>
</evidence>
<dbReference type="Gene3D" id="1.10.3470.10">
    <property type="entry name" value="ABC transporter involved in vitamin B12 uptake, BtuC"/>
    <property type="match status" value="1"/>
</dbReference>
<evidence type="ECO:0000256" key="4">
    <source>
        <dbReference type="ARBA" id="ARBA00022475"/>
    </source>
</evidence>
<evidence type="ECO:0000256" key="3">
    <source>
        <dbReference type="ARBA" id="ARBA00022448"/>
    </source>
</evidence>
<evidence type="ECO:0000256" key="7">
    <source>
        <dbReference type="ARBA" id="ARBA00023136"/>
    </source>
</evidence>
<dbReference type="Proteomes" id="UP001166585">
    <property type="component" value="Unassembled WGS sequence"/>
</dbReference>
<dbReference type="Pfam" id="PF01032">
    <property type="entry name" value="FecCD"/>
    <property type="match status" value="1"/>
</dbReference>
<feature type="transmembrane region" description="Helical" evidence="8">
    <location>
        <begin position="319"/>
        <end position="337"/>
    </location>
</feature>
<dbReference type="RefSeq" id="WP_213755986.1">
    <property type="nucleotide sequence ID" value="NZ_JAHCQH010000017.1"/>
</dbReference>
<comment type="caution">
    <text evidence="9">The sequence shown here is derived from an EMBL/GenBank/DDBJ whole genome shotgun (WGS) entry which is preliminary data.</text>
</comment>
<reference evidence="9" key="1">
    <citation type="submission" date="2021-05" db="EMBL/GenBank/DDBJ databases">
        <authorList>
            <person name="Sun Q."/>
            <person name="Inoue M."/>
        </authorList>
    </citation>
    <scope>NUCLEOTIDE SEQUENCE</scope>
    <source>
        <strain evidence="9">VKM B-3255</strain>
    </source>
</reference>
<gene>
    <name evidence="9" type="ORF">KIP89_13795</name>
</gene>
<proteinExistence type="inferred from homology"/>
<feature type="transmembrane region" description="Helical" evidence="8">
    <location>
        <begin position="21"/>
        <end position="39"/>
    </location>
</feature>
<protein>
    <submittedName>
        <fullName evidence="9">Iron ABC transporter permease</fullName>
    </submittedName>
</protein>
<keyword evidence="5 8" id="KW-0812">Transmembrane</keyword>
<feature type="transmembrane region" description="Helical" evidence="8">
    <location>
        <begin position="246"/>
        <end position="277"/>
    </location>
</feature>
<keyword evidence="7 8" id="KW-0472">Membrane</keyword>
<evidence type="ECO:0000313" key="10">
    <source>
        <dbReference type="Proteomes" id="UP001166585"/>
    </source>
</evidence>
<dbReference type="InterPro" id="IPR000522">
    <property type="entry name" value="ABC_transptr_permease_BtuC"/>
</dbReference>
<keyword evidence="10" id="KW-1185">Reference proteome</keyword>
<name>A0ABS5R968_9HYPH</name>
<keyword evidence="4" id="KW-1003">Cell membrane</keyword>
<comment type="subcellular location">
    <subcellularLocation>
        <location evidence="1">Cell membrane</location>
        <topology evidence="1">Multi-pass membrane protein</topology>
    </subcellularLocation>
</comment>
<dbReference type="PANTHER" id="PTHR30472">
    <property type="entry name" value="FERRIC ENTEROBACTIN TRANSPORT SYSTEM PERMEASE PROTEIN"/>
    <property type="match status" value="1"/>
</dbReference>
<dbReference type="CDD" id="cd06550">
    <property type="entry name" value="TM_ABC_iron-siderophores_like"/>
    <property type="match status" value="1"/>
</dbReference>
<feature type="transmembrane region" description="Helical" evidence="8">
    <location>
        <begin position="75"/>
        <end position="92"/>
    </location>
</feature>
<accession>A0ABS5R968</accession>
<evidence type="ECO:0000256" key="6">
    <source>
        <dbReference type="ARBA" id="ARBA00022989"/>
    </source>
</evidence>